<gene>
    <name evidence="2" type="ORF">IPT68_30995</name>
</gene>
<dbReference type="Proteomes" id="UP000594008">
    <property type="component" value="Chromosome"/>
</dbReference>
<dbReference type="RefSeq" id="WP_194074028.1">
    <property type="nucleotide sequence ID" value="NZ_BMTA01000007.1"/>
</dbReference>
<organism evidence="2 3">
    <name type="scientific">Streptomyces chromofuscus</name>
    <dbReference type="NCBI Taxonomy" id="42881"/>
    <lineage>
        <taxon>Bacteria</taxon>
        <taxon>Bacillati</taxon>
        <taxon>Actinomycetota</taxon>
        <taxon>Actinomycetes</taxon>
        <taxon>Kitasatosporales</taxon>
        <taxon>Streptomycetaceae</taxon>
        <taxon>Streptomyces</taxon>
    </lineage>
</organism>
<keyword evidence="3" id="KW-1185">Reference proteome</keyword>
<dbReference type="KEGG" id="schf:IPT68_30995"/>
<reference evidence="2 3" key="1">
    <citation type="submission" date="2020-10" db="EMBL/GenBank/DDBJ databases">
        <title>Streptomyces chromofuscus complate genome analysis.</title>
        <authorList>
            <person name="Anwar N."/>
        </authorList>
    </citation>
    <scope>NUCLEOTIDE SEQUENCE [LARGE SCALE GENOMIC DNA]</scope>
    <source>
        <strain evidence="2 3">DSM 40273</strain>
    </source>
</reference>
<dbReference type="EMBL" id="CP063374">
    <property type="protein sequence ID" value="QOV44043.1"/>
    <property type="molecule type" value="Genomic_DNA"/>
</dbReference>
<evidence type="ECO:0000313" key="2">
    <source>
        <dbReference type="EMBL" id="QOV44043.1"/>
    </source>
</evidence>
<name>A0A7M2T812_STRCW</name>
<evidence type="ECO:0000256" key="1">
    <source>
        <dbReference type="SAM" id="MobiDB-lite"/>
    </source>
</evidence>
<accession>A0A7M2T812</accession>
<feature type="region of interest" description="Disordered" evidence="1">
    <location>
        <begin position="1"/>
        <end position="24"/>
    </location>
</feature>
<dbReference type="AlphaFoldDB" id="A0A7M2T812"/>
<evidence type="ECO:0000313" key="3">
    <source>
        <dbReference type="Proteomes" id="UP000594008"/>
    </source>
</evidence>
<feature type="compositionally biased region" description="Basic residues" evidence="1">
    <location>
        <begin position="9"/>
        <end position="24"/>
    </location>
</feature>
<protein>
    <submittedName>
        <fullName evidence="2">Uncharacterized protein</fullName>
    </submittedName>
</protein>
<sequence>MIATAPRTTARRRAAHDSARRRRAPQHGLVYDDTAFTAYACGIWVMSRRQVTLPPGASFTLRRRIVAVDNQGSTDPFAVLDRL</sequence>
<proteinExistence type="predicted"/>